<name>A0A2A4ID41_9SPHN</name>
<proteinExistence type="predicted"/>
<accession>A0A2A4ID41</accession>
<evidence type="ECO:0000313" key="3">
    <source>
        <dbReference type="EMBL" id="PCG16048.1"/>
    </source>
</evidence>
<dbReference type="Proteomes" id="UP000218323">
    <property type="component" value="Unassembled WGS sequence"/>
</dbReference>
<organism evidence="3 4">
    <name type="scientific">Sphingomonas adhaesiva</name>
    <dbReference type="NCBI Taxonomy" id="28212"/>
    <lineage>
        <taxon>Bacteria</taxon>
        <taxon>Pseudomonadati</taxon>
        <taxon>Pseudomonadota</taxon>
        <taxon>Alphaproteobacteria</taxon>
        <taxon>Sphingomonadales</taxon>
        <taxon>Sphingomonadaceae</taxon>
        <taxon>Sphingomonas</taxon>
    </lineage>
</organism>
<dbReference type="GO" id="GO:0004713">
    <property type="term" value="F:protein tyrosine kinase activity"/>
    <property type="evidence" value="ECO:0007669"/>
    <property type="project" value="TreeGrafter"/>
</dbReference>
<keyword evidence="4" id="KW-1185">Reference proteome</keyword>
<reference evidence="3 4" key="1">
    <citation type="submission" date="2017-09" db="EMBL/GenBank/DDBJ databases">
        <title>Sphingomonas adhaesiva DSM 7418, whole genome shotgun sequence.</title>
        <authorList>
            <person name="Feng G."/>
            <person name="Zhu H."/>
        </authorList>
    </citation>
    <scope>NUCLEOTIDE SEQUENCE [LARGE SCALE GENOMIC DNA]</scope>
    <source>
        <strain evidence="3 4">DSM 7418</strain>
    </source>
</reference>
<feature type="transmembrane region" description="Helical" evidence="2">
    <location>
        <begin position="417"/>
        <end position="437"/>
    </location>
</feature>
<dbReference type="RefSeq" id="WP_066709410.1">
    <property type="nucleotide sequence ID" value="NZ_JBHIWA010000044.1"/>
</dbReference>
<dbReference type="GO" id="GO:0005886">
    <property type="term" value="C:plasma membrane"/>
    <property type="evidence" value="ECO:0007669"/>
    <property type="project" value="TreeGrafter"/>
</dbReference>
<dbReference type="AlphaFoldDB" id="A0A2A4ID41"/>
<dbReference type="PANTHER" id="PTHR32309:SF13">
    <property type="entry name" value="FERRIC ENTEROBACTIN TRANSPORT PROTEIN FEPE"/>
    <property type="match status" value="1"/>
</dbReference>
<sequence>MGGIIEEIRIALHAIWTRRWLGLAVAWAVCIAGWLVVSQMPSKYESHARVFVQLNNVLPAGVDPSQASDAARDVDTVRQTLTSAVSLEKVVRGTDLAQTVSSDRDVADRVGSLQNAIKIVAQQDNLFEITTTAATPRLATQITQKLIDLFVETNLSEDRTQSSQAITFLDGQLDALGRKLQDAEGKRADFQNRYLGALPGTGSIADRIGAARTQMSQVDGDLAAAQSSLAAISGQMAGTQRSVPGGGGIAPGVGPARARLALVQGQLADARARGFTDSHPDVVALKQQLAQAQAAARSEPAATGADGSVPNPAYLSLQAMLADKQSAVAALQMRKRQLQGDLDLLNSKLAGDPEVAAEQGDIDRNYDVLKQQYDQLLAQREQVKLRSSAQSQTDAVKFSVIDPPTMPRTPTAPNRPLLLTGVLLAGLGAGIGAAFAIGRVQATFATAQRLEKATGIGVIGSIGEMVTRAQEERRRRQLTWFAGGAAGLAVAYVALLGVEMLQRGMAA</sequence>
<evidence type="ECO:0000313" key="4">
    <source>
        <dbReference type="Proteomes" id="UP000218323"/>
    </source>
</evidence>
<dbReference type="PANTHER" id="PTHR32309">
    <property type="entry name" value="TYROSINE-PROTEIN KINASE"/>
    <property type="match status" value="1"/>
</dbReference>
<comment type="caution">
    <text evidence="3">The sequence shown here is derived from an EMBL/GenBank/DDBJ whole genome shotgun (WGS) entry which is preliminary data.</text>
</comment>
<evidence type="ECO:0000256" key="2">
    <source>
        <dbReference type="SAM" id="Phobius"/>
    </source>
</evidence>
<keyword evidence="1" id="KW-0175">Coiled coil</keyword>
<feature type="coiled-coil region" evidence="1">
    <location>
        <begin position="321"/>
        <end position="386"/>
    </location>
</feature>
<keyword evidence="2" id="KW-1133">Transmembrane helix</keyword>
<dbReference type="InterPro" id="IPR050445">
    <property type="entry name" value="Bact_polysacc_biosynth/exp"/>
</dbReference>
<dbReference type="InterPro" id="IPR014345">
    <property type="entry name" value="XrtA_polysacc_chain"/>
</dbReference>
<feature type="transmembrane region" description="Helical" evidence="2">
    <location>
        <begin position="20"/>
        <end position="37"/>
    </location>
</feature>
<keyword evidence="2" id="KW-0472">Membrane</keyword>
<evidence type="ECO:0000256" key="1">
    <source>
        <dbReference type="SAM" id="Coils"/>
    </source>
</evidence>
<dbReference type="EMBL" id="NWVC01000001">
    <property type="protein sequence ID" value="PCG16048.1"/>
    <property type="molecule type" value="Genomic_DNA"/>
</dbReference>
<feature type="transmembrane region" description="Helical" evidence="2">
    <location>
        <begin position="478"/>
        <end position="498"/>
    </location>
</feature>
<keyword evidence="2" id="KW-0812">Transmembrane</keyword>
<gene>
    <name evidence="3" type="ORF">COA07_03660</name>
</gene>
<dbReference type="NCBIfam" id="TIGR03007">
    <property type="entry name" value="pepcterm_ChnLen"/>
    <property type="match status" value="1"/>
</dbReference>
<protein>
    <submittedName>
        <fullName evidence="3">Chain-length determining protein</fullName>
    </submittedName>
</protein>